<gene>
    <name evidence="1" type="ORF">BN9_044530</name>
</gene>
<organism evidence="1 2">
    <name type="scientific">Albugo candida</name>
    <dbReference type="NCBI Taxonomy" id="65357"/>
    <lineage>
        <taxon>Eukaryota</taxon>
        <taxon>Sar</taxon>
        <taxon>Stramenopiles</taxon>
        <taxon>Oomycota</taxon>
        <taxon>Peronosporomycetes</taxon>
        <taxon>Albuginales</taxon>
        <taxon>Albuginaceae</taxon>
        <taxon>Albugo</taxon>
    </lineage>
</organism>
<dbReference type="EMBL" id="CAIX01000053">
    <property type="protein sequence ID" value="CCI43669.1"/>
    <property type="molecule type" value="Genomic_DNA"/>
</dbReference>
<sequence length="118" mass="13810">MLISPERQSQCGVYFHPVVFGVALRNTLLSAPLPSYIFLFPTQMANDVMNAIDFLNIIQMQWCFSMGPRISYTVYLSVIFDDTDLHIIHSQTTTCMNVYMQRIDRTLKRMFKFDETIR</sequence>
<name>A0A024GAH5_9STRA</name>
<dbReference type="AlphaFoldDB" id="A0A024GAH5"/>
<dbReference type="Proteomes" id="UP000053237">
    <property type="component" value="Unassembled WGS sequence"/>
</dbReference>
<keyword evidence="2" id="KW-1185">Reference proteome</keyword>
<proteinExistence type="predicted"/>
<dbReference type="InParanoid" id="A0A024GAH5"/>
<comment type="caution">
    <text evidence="1">The sequence shown here is derived from an EMBL/GenBank/DDBJ whole genome shotgun (WGS) entry which is preliminary data.</text>
</comment>
<accession>A0A024GAH5</accession>
<reference evidence="1 2" key="1">
    <citation type="submission" date="2012-05" db="EMBL/GenBank/DDBJ databases">
        <title>Recombination and specialization in a pathogen metapopulation.</title>
        <authorList>
            <person name="Gardiner A."/>
            <person name="Kemen E."/>
            <person name="Schultz-Larsen T."/>
            <person name="MacLean D."/>
            <person name="Van Oosterhout C."/>
            <person name="Jones J.D.G."/>
        </authorList>
    </citation>
    <scope>NUCLEOTIDE SEQUENCE [LARGE SCALE GENOMIC DNA]</scope>
    <source>
        <strain evidence="1 2">Ac Nc2</strain>
    </source>
</reference>
<evidence type="ECO:0000313" key="1">
    <source>
        <dbReference type="EMBL" id="CCI43669.1"/>
    </source>
</evidence>
<protein>
    <submittedName>
        <fullName evidence="1">Uncharacterized protein</fullName>
    </submittedName>
</protein>
<evidence type="ECO:0000313" key="2">
    <source>
        <dbReference type="Proteomes" id="UP000053237"/>
    </source>
</evidence>